<keyword evidence="3" id="KW-1185">Reference proteome</keyword>
<dbReference type="InParanoid" id="A9AV00"/>
<dbReference type="KEGG" id="hau:Haur_3956"/>
<evidence type="ECO:0000313" key="3">
    <source>
        <dbReference type="Proteomes" id="UP000000787"/>
    </source>
</evidence>
<proteinExistence type="predicted"/>
<organism evidence="2 3">
    <name type="scientific">Herpetosiphon aurantiacus (strain ATCC 23779 / DSM 785 / 114-95)</name>
    <dbReference type="NCBI Taxonomy" id="316274"/>
    <lineage>
        <taxon>Bacteria</taxon>
        <taxon>Bacillati</taxon>
        <taxon>Chloroflexota</taxon>
        <taxon>Chloroflexia</taxon>
        <taxon>Herpetosiphonales</taxon>
        <taxon>Herpetosiphonaceae</taxon>
        <taxon>Herpetosiphon</taxon>
    </lineage>
</organism>
<dbReference type="eggNOG" id="COG3677">
    <property type="taxonomic scope" value="Bacteria"/>
</dbReference>
<protein>
    <recommendedName>
        <fullName evidence="1">TniQ domain-containing protein</fullName>
    </recommendedName>
</protein>
<dbReference type="Pfam" id="PF06527">
    <property type="entry name" value="TniQ"/>
    <property type="match status" value="1"/>
</dbReference>
<gene>
    <name evidence="2" type="ordered locus">Haur_3956</name>
</gene>
<reference evidence="2 3" key="1">
    <citation type="journal article" date="2011" name="Stand. Genomic Sci.">
        <title>Complete genome sequence of the filamentous gliding predatory bacterium Herpetosiphon aurantiacus type strain (114-95(T)).</title>
        <authorList>
            <person name="Kiss H."/>
            <person name="Nett M."/>
            <person name="Domin N."/>
            <person name="Martin K."/>
            <person name="Maresca J.A."/>
            <person name="Copeland A."/>
            <person name="Lapidus A."/>
            <person name="Lucas S."/>
            <person name="Berry K.W."/>
            <person name="Glavina Del Rio T."/>
            <person name="Dalin E."/>
            <person name="Tice H."/>
            <person name="Pitluck S."/>
            <person name="Richardson P."/>
            <person name="Bruce D."/>
            <person name="Goodwin L."/>
            <person name="Han C."/>
            <person name="Detter J.C."/>
            <person name="Schmutz J."/>
            <person name="Brettin T."/>
            <person name="Land M."/>
            <person name="Hauser L."/>
            <person name="Kyrpides N.C."/>
            <person name="Ivanova N."/>
            <person name="Goker M."/>
            <person name="Woyke T."/>
            <person name="Klenk H.P."/>
            <person name="Bryant D.A."/>
        </authorList>
    </citation>
    <scope>NUCLEOTIDE SEQUENCE [LARGE SCALE GENOMIC DNA]</scope>
    <source>
        <strain evidence="3">ATCC 23779 / DSM 785 / 114-95</strain>
    </source>
</reference>
<sequence length="301" mass="35560">MGHYFPSLYPGEIFYSVCARYLSHLRYTDKKFAKSELLQPYTISIYFPRNITALCDKYQIEIPSIEEIINKHTIFPLLRIFLSKEHAYLNNYKDPSKIWSIPALKSYIDTHKNYRLRFCKDCVIDDRKTYGEGYWHILHQVPWINICYKHSIFLHTPIYPRKNLINNFISLEDTLSKYKIKYLYKVRSILYMLSDTLFIFNEQPTISFDKISNSIRSIILDRGYTRTGISISHKALYNKIIDSYSKQTIDFLYSSKTISKKNVSIMIIQDNITRSRAVAYLVLSHLLGCTLQDIIKNCMNT</sequence>
<feature type="domain" description="TniQ" evidence="1">
    <location>
        <begin position="4"/>
        <end position="154"/>
    </location>
</feature>
<evidence type="ECO:0000259" key="1">
    <source>
        <dbReference type="Pfam" id="PF06527"/>
    </source>
</evidence>
<dbReference type="BioCyc" id="HAUR316274:GHYA-3998-MONOMER"/>
<accession>A9AV00</accession>
<evidence type="ECO:0000313" key="2">
    <source>
        <dbReference type="EMBL" id="ABX06588.1"/>
    </source>
</evidence>
<name>A9AV00_HERA2</name>
<dbReference type="InterPro" id="IPR009492">
    <property type="entry name" value="TniQ"/>
</dbReference>
<dbReference type="HOGENOM" id="CLU_033785_0_0_0"/>
<dbReference type="EMBL" id="CP000875">
    <property type="protein sequence ID" value="ABX06588.1"/>
    <property type="molecule type" value="Genomic_DNA"/>
</dbReference>
<dbReference type="STRING" id="316274.Haur_3956"/>
<dbReference type="AlphaFoldDB" id="A9AV00"/>
<dbReference type="Proteomes" id="UP000000787">
    <property type="component" value="Chromosome"/>
</dbReference>